<feature type="domain" description="PAS" evidence="6">
    <location>
        <begin position="207"/>
        <end position="282"/>
    </location>
</feature>
<dbReference type="SMART" id="SM00530">
    <property type="entry name" value="HTH_XRE"/>
    <property type="match status" value="1"/>
</dbReference>
<evidence type="ECO:0000259" key="7">
    <source>
        <dbReference type="PROSITE" id="PS50113"/>
    </source>
</evidence>
<reference evidence="9 10" key="1">
    <citation type="submission" date="2020-04" db="EMBL/GenBank/DDBJ databases">
        <authorList>
            <consortium name="Desulfovibrio sp. FSS-1 genome sequencing consortium"/>
            <person name="Shimoshige H."/>
            <person name="Kobayashi H."/>
            <person name="Maekawa T."/>
        </authorList>
    </citation>
    <scope>NUCLEOTIDE SEQUENCE [LARGE SCALE GENOMIC DNA]</scope>
    <source>
        <strain evidence="9 10">SIID29052-01</strain>
    </source>
</reference>
<dbReference type="EC" id="2.7.13.3" evidence="2"/>
<dbReference type="GO" id="GO:0004673">
    <property type="term" value="F:protein histidine kinase activity"/>
    <property type="evidence" value="ECO:0007669"/>
    <property type="project" value="UniProtKB-EC"/>
</dbReference>
<dbReference type="InterPro" id="IPR013655">
    <property type="entry name" value="PAS_fold_3"/>
</dbReference>
<name>A0A6V8LYP4_9BACT</name>
<dbReference type="SUPFAM" id="SSF47413">
    <property type="entry name" value="lambda repressor-like DNA-binding domains"/>
    <property type="match status" value="1"/>
</dbReference>
<evidence type="ECO:0000256" key="2">
    <source>
        <dbReference type="ARBA" id="ARBA00012438"/>
    </source>
</evidence>
<dbReference type="AlphaFoldDB" id="A0A6V8LYP4"/>
<evidence type="ECO:0000256" key="1">
    <source>
        <dbReference type="ARBA" id="ARBA00000085"/>
    </source>
</evidence>
<dbReference type="Pfam" id="PF08448">
    <property type="entry name" value="PAS_4"/>
    <property type="match status" value="2"/>
</dbReference>
<gene>
    <name evidence="9" type="primary">ydaM_6</name>
    <name evidence="9" type="ORF">NNJEOMEG_02615</name>
</gene>
<dbReference type="CDD" id="cd00130">
    <property type="entry name" value="PAS"/>
    <property type="match status" value="2"/>
</dbReference>
<dbReference type="InterPro" id="IPR010982">
    <property type="entry name" value="Lambda_DNA-bd_dom_sf"/>
</dbReference>
<keyword evidence="9" id="KW-0548">Nucleotidyltransferase</keyword>
<dbReference type="SMART" id="SM00086">
    <property type="entry name" value="PAC"/>
    <property type="match status" value="3"/>
</dbReference>
<dbReference type="Pfam" id="PF13560">
    <property type="entry name" value="HTH_31"/>
    <property type="match status" value="1"/>
</dbReference>
<dbReference type="InterPro" id="IPR001387">
    <property type="entry name" value="Cro/C1-type_HTH"/>
</dbReference>
<keyword evidence="3" id="KW-0597">Phosphoprotein</keyword>
<proteinExistence type="predicted"/>
<evidence type="ECO:0000256" key="5">
    <source>
        <dbReference type="ARBA" id="ARBA00022777"/>
    </source>
</evidence>
<keyword evidence="10" id="KW-1185">Reference proteome</keyword>
<feature type="domain" description="PAC" evidence="7">
    <location>
        <begin position="284"/>
        <end position="336"/>
    </location>
</feature>
<dbReference type="InterPro" id="IPR013656">
    <property type="entry name" value="PAS_4"/>
</dbReference>
<evidence type="ECO:0000313" key="9">
    <source>
        <dbReference type="EMBL" id="GFK94767.1"/>
    </source>
</evidence>
<dbReference type="PROSITE" id="PS50112">
    <property type="entry name" value="PAS"/>
    <property type="match status" value="1"/>
</dbReference>
<sequence length="462" mass="50857">MKKRFGNRLRNLRQQAGLTQVQLAERVGLSDRYLGRVERGMVSPSFECIERMAQALGVDPAELFLTAGQMLAHAPVMGSTLDDVLQERAAILRALPGLTVKFVDTDLRILWVHTSDPESPMARGLDCTGQRCHEAFHDRQEACPGCLVPQAMARLEPVEGEVASPAGRSFLIRCTPVMGGDGTLRGALHLSLDITARKAVEEALSATRRRLEHMLSSLPVVLYALDAGADFAQTSVSDNVQEVLGHHPSDFLETPGFWRSLVHPADSQRLRQAIPNRLIEQNFLTLEYRVRHGAGGWRWVRDSLRLQRGEDGKPREVFGAVLDITDSKASEIALRESEARYRTLFLDNCTVQLVTDVTTGVILDANPAAEAFYGYPLSELRGMHIASINMLGPVKVMDVLREASASRQNLLRFRHRLSGGELRDVEARVTALEISGRPVIHSLIIDVTGLRTSEPVGGPGGD</sequence>
<dbReference type="InterPro" id="IPR035965">
    <property type="entry name" value="PAS-like_dom_sf"/>
</dbReference>
<evidence type="ECO:0000259" key="6">
    <source>
        <dbReference type="PROSITE" id="PS50112"/>
    </source>
</evidence>
<dbReference type="PANTHER" id="PTHR43304:SF1">
    <property type="entry name" value="PAC DOMAIN-CONTAINING PROTEIN"/>
    <property type="match status" value="1"/>
</dbReference>
<dbReference type="InterPro" id="IPR001610">
    <property type="entry name" value="PAC"/>
</dbReference>
<protein>
    <recommendedName>
        <fullName evidence="2">histidine kinase</fullName>
        <ecNumber evidence="2">2.7.13.3</ecNumber>
    </recommendedName>
</protein>
<feature type="domain" description="HTH cro/C1-type" evidence="8">
    <location>
        <begin position="9"/>
        <end position="63"/>
    </location>
</feature>
<dbReference type="Gene3D" id="3.30.450.20">
    <property type="entry name" value="PAS domain"/>
    <property type="match status" value="3"/>
</dbReference>
<dbReference type="SMART" id="SM00091">
    <property type="entry name" value="PAS"/>
    <property type="match status" value="2"/>
</dbReference>
<keyword evidence="4 9" id="KW-0808">Transferase</keyword>
<dbReference type="CDD" id="cd00093">
    <property type="entry name" value="HTH_XRE"/>
    <property type="match status" value="1"/>
</dbReference>
<dbReference type="EMBL" id="BLTE01000012">
    <property type="protein sequence ID" value="GFK94767.1"/>
    <property type="molecule type" value="Genomic_DNA"/>
</dbReference>
<evidence type="ECO:0000259" key="8">
    <source>
        <dbReference type="PROSITE" id="PS50943"/>
    </source>
</evidence>
<comment type="caution">
    <text evidence="9">The sequence shown here is derived from an EMBL/GenBank/DDBJ whole genome shotgun (WGS) entry which is preliminary data.</text>
</comment>
<organism evidence="9 10">
    <name type="scientific">Fundidesulfovibrio magnetotacticus</name>
    <dbReference type="NCBI Taxonomy" id="2730080"/>
    <lineage>
        <taxon>Bacteria</taxon>
        <taxon>Pseudomonadati</taxon>
        <taxon>Thermodesulfobacteriota</taxon>
        <taxon>Desulfovibrionia</taxon>
        <taxon>Desulfovibrionales</taxon>
        <taxon>Desulfovibrionaceae</taxon>
        <taxon>Fundidesulfovibrio</taxon>
    </lineage>
</organism>
<dbReference type="Proteomes" id="UP000494245">
    <property type="component" value="Unassembled WGS sequence"/>
</dbReference>
<dbReference type="Pfam" id="PF08447">
    <property type="entry name" value="PAS_3"/>
    <property type="match status" value="1"/>
</dbReference>
<dbReference type="GO" id="GO:0003677">
    <property type="term" value="F:DNA binding"/>
    <property type="evidence" value="ECO:0007669"/>
    <property type="project" value="InterPro"/>
</dbReference>
<dbReference type="SUPFAM" id="SSF55785">
    <property type="entry name" value="PYP-like sensor domain (PAS domain)"/>
    <property type="match status" value="2"/>
</dbReference>
<evidence type="ECO:0000256" key="4">
    <source>
        <dbReference type="ARBA" id="ARBA00022679"/>
    </source>
</evidence>
<accession>A0A6V8LYP4</accession>
<dbReference type="InterPro" id="IPR052162">
    <property type="entry name" value="Sensor_kinase/Photoreceptor"/>
</dbReference>
<comment type="catalytic activity">
    <reaction evidence="1">
        <text>ATP + protein L-histidine = ADP + protein N-phospho-L-histidine.</text>
        <dbReference type="EC" id="2.7.13.3"/>
    </reaction>
</comment>
<dbReference type="GO" id="GO:0016779">
    <property type="term" value="F:nucleotidyltransferase activity"/>
    <property type="evidence" value="ECO:0007669"/>
    <property type="project" value="UniProtKB-KW"/>
</dbReference>
<dbReference type="NCBIfam" id="TIGR00229">
    <property type="entry name" value="sensory_box"/>
    <property type="match status" value="2"/>
</dbReference>
<dbReference type="InterPro" id="IPR000700">
    <property type="entry name" value="PAS-assoc_C"/>
</dbReference>
<dbReference type="Gene3D" id="1.10.260.40">
    <property type="entry name" value="lambda repressor-like DNA-binding domains"/>
    <property type="match status" value="1"/>
</dbReference>
<feature type="domain" description="PAC" evidence="7">
    <location>
        <begin position="156"/>
        <end position="206"/>
    </location>
</feature>
<dbReference type="PANTHER" id="PTHR43304">
    <property type="entry name" value="PHYTOCHROME-LIKE PROTEIN CPH1"/>
    <property type="match status" value="1"/>
</dbReference>
<dbReference type="PROSITE" id="PS50113">
    <property type="entry name" value="PAC"/>
    <property type="match status" value="2"/>
</dbReference>
<evidence type="ECO:0000256" key="3">
    <source>
        <dbReference type="ARBA" id="ARBA00022553"/>
    </source>
</evidence>
<dbReference type="InterPro" id="IPR000014">
    <property type="entry name" value="PAS"/>
</dbReference>
<evidence type="ECO:0000313" key="10">
    <source>
        <dbReference type="Proteomes" id="UP000494245"/>
    </source>
</evidence>
<dbReference type="PROSITE" id="PS50943">
    <property type="entry name" value="HTH_CROC1"/>
    <property type="match status" value="1"/>
</dbReference>
<reference evidence="9 10" key="2">
    <citation type="submission" date="2020-05" db="EMBL/GenBank/DDBJ databases">
        <title>Draft genome sequence of Desulfovibrio sp. strainFSS-1.</title>
        <authorList>
            <person name="Shimoshige H."/>
            <person name="Kobayashi H."/>
            <person name="Maekawa T."/>
        </authorList>
    </citation>
    <scope>NUCLEOTIDE SEQUENCE [LARGE SCALE GENOMIC DNA]</scope>
    <source>
        <strain evidence="9 10">SIID29052-01</strain>
    </source>
</reference>
<keyword evidence="5" id="KW-0418">Kinase</keyword>